<proteinExistence type="predicted"/>
<accession>A0A828YXH6</accession>
<comment type="caution">
    <text evidence="1">The sequence shown here is derived from an EMBL/GenBank/DDBJ whole genome shotgun (WGS) entry which is preliminary data.</text>
</comment>
<evidence type="ECO:0000313" key="1">
    <source>
        <dbReference type="EMBL" id="EKR63512.1"/>
    </source>
</evidence>
<reference evidence="1 2" key="1">
    <citation type="submission" date="2012-10" db="EMBL/GenBank/DDBJ databases">
        <authorList>
            <person name="Harkins D.M."/>
            <person name="Durkin A.S."/>
            <person name="Brinkac L.M."/>
            <person name="Haft D.H."/>
            <person name="Selengut J.D."/>
            <person name="Sanka R."/>
            <person name="DePew J."/>
            <person name="Purushe J."/>
            <person name="Whelen A.C."/>
            <person name="Vinetz J.M."/>
            <person name="Sutton G.G."/>
            <person name="Nierman W.C."/>
            <person name="Fouts D.E."/>
        </authorList>
    </citation>
    <scope>NUCLEOTIDE SEQUENCE [LARGE SCALE GENOMIC DNA]</scope>
    <source>
        <strain evidence="1 2">2006001853</strain>
    </source>
</reference>
<dbReference type="AlphaFoldDB" id="A0A828YXH6"/>
<name>A0A828YXH6_9LEPT</name>
<gene>
    <name evidence="1" type="ORF">LEP1GSC036_4387</name>
</gene>
<dbReference type="EMBL" id="AFLV02000058">
    <property type="protein sequence ID" value="EKR63512.1"/>
    <property type="molecule type" value="Genomic_DNA"/>
</dbReference>
<evidence type="ECO:0000313" key="2">
    <source>
        <dbReference type="Proteomes" id="UP000001338"/>
    </source>
</evidence>
<protein>
    <submittedName>
        <fullName evidence="1">Uncharacterized protein</fullName>
    </submittedName>
</protein>
<organism evidence="1 2">
    <name type="scientific">Leptospira weilii str. 2006001853</name>
    <dbReference type="NCBI Taxonomy" id="1001589"/>
    <lineage>
        <taxon>Bacteria</taxon>
        <taxon>Pseudomonadati</taxon>
        <taxon>Spirochaetota</taxon>
        <taxon>Spirochaetia</taxon>
        <taxon>Leptospirales</taxon>
        <taxon>Leptospiraceae</taxon>
        <taxon>Leptospira</taxon>
    </lineage>
</organism>
<dbReference type="Proteomes" id="UP000001338">
    <property type="component" value="Unassembled WGS sequence"/>
</dbReference>
<sequence>MNRFLKHGSYNKLRFYEQILKVETSIFRKFFSFSTAELTFNYKSSSIFSIKRRRIN</sequence>